<protein>
    <submittedName>
        <fullName evidence="1">Uncharacterized protein</fullName>
    </submittedName>
</protein>
<reference evidence="1" key="1">
    <citation type="submission" date="2013-07" db="EMBL/GenBank/DDBJ databases">
        <title>The genome of Eucalyptus grandis.</title>
        <authorList>
            <person name="Schmutz J."/>
            <person name="Hayes R."/>
            <person name="Myburg A."/>
            <person name="Tuskan G."/>
            <person name="Grattapaglia D."/>
            <person name="Rokhsar D.S."/>
        </authorList>
    </citation>
    <scope>NUCLEOTIDE SEQUENCE</scope>
    <source>
        <tissue evidence="1">Leaf extractions</tissue>
    </source>
</reference>
<sequence length="72" mass="8502">MKCAEILWVIFTARMSIDTNTRQKCILYTEVMTQVIRSRHLSNFMNCRLSPIINRVPKEEWTLPIKSSSSFH</sequence>
<dbReference type="InParanoid" id="A0A059A8M1"/>
<proteinExistence type="predicted"/>
<dbReference type="AlphaFoldDB" id="A0A059A8M1"/>
<dbReference type="EMBL" id="KK198763">
    <property type="protein sequence ID" value="KCW49720.1"/>
    <property type="molecule type" value="Genomic_DNA"/>
</dbReference>
<gene>
    <name evidence="1" type="ORF">EUGRSUZ_K03217</name>
</gene>
<dbReference type="Gramene" id="KCW49720">
    <property type="protein sequence ID" value="KCW49720"/>
    <property type="gene ID" value="EUGRSUZ_K03217"/>
</dbReference>
<name>A0A059A8M1_EUCGR</name>
<evidence type="ECO:0000313" key="1">
    <source>
        <dbReference type="EMBL" id="KCW49720.1"/>
    </source>
</evidence>
<accession>A0A059A8M1</accession>
<organism evidence="1">
    <name type="scientific">Eucalyptus grandis</name>
    <name type="common">Flooded gum</name>
    <dbReference type="NCBI Taxonomy" id="71139"/>
    <lineage>
        <taxon>Eukaryota</taxon>
        <taxon>Viridiplantae</taxon>
        <taxon>Streptophyta</taxon>
        <taxon>Embryophyta</taxon>
        <taxon>Tracheophyta</taxon>
        <taxon>Spermatophyta</taxon>
        <taxon>Magnoliopsida</taxon>
        <taxon>eudicotyledons</taxon>
        <taxon>Gunneridae</taxon>
        <taxon>Pentapetalae</taxon>
        <taxon>rosids</taxon>
        <taxon>malvids</taxon>
        <taxon>Myrtales</taxon>
        <taxon>Myrtaceae</taxon>
        <taxon>Myrtoideae</taxon>
        <taxon>Eucalypteae</taxon>
        <taxon>Eucalyptus</taxon>
    </lineage>
</organism>